<feature type="repeat" description="WD" evidence="7">
    <location>
        <begin position="68"/>
        <end position="101"/>
    </location>
</feature>
<comment type="function">
    <text evidence="4">Component of the ASTRA complex involved in chromatin remodeling.</text>
</comment>
<dbReference type="PANTHER" id="PTHR19854">
    <property type="entry name" value="TRANSDUCIN BETA-LIKE 3"/>
    <property type="match status" value="1"/>
</dbReference>
<evidence type="ECO:0000256" key="5">
    <source>
        <dbReference type="ARBA" id="ARBA00037931"/>
    </source>
</evidence>
<evidence type="ECO:0000256" key="4">
    <source>
        <dbReference type="ARBA" id="ARBA00037338"/>
    </source>
</evidence>
<dbReference type="GO" id="GO:0006325">
    <property type="term" value="P:chromatin organization"/>
    <property type="evidence" value="ECO:0007669"/>
    <property type="project" value="UniProtKB-KW"/>
</dbReference>
<keyword evidence="1 7" id="KW-0853">WD repeat</keyword>
<dbReference type="PANTHER" id="PTHR19854:SF1">
    <property type="entry name" value="GUANINE NUCLEOTIDE-BINDING PROTEIN SUBUNIT BETA-LIKE PROTEIN 1"/>
    <property type="match status" value="1"/>
</dbReference>
<keyword evidence="9" id="KW-1185">Reference proteome</keyword>
<protein>
    <recommendedName>
        <fullName evidence="6">ASTRA-associated protein 1</fullName>
    </recommendedName>
</protein>
<dbReference type="STRING" id="590646.G3B927"/>
<dbReference type="HOGENOM" id="CLU_045414_0_0_1"/>
<dbReference type="AlphaFoldDB" id="G3B927"/>
<comment type="similarity">
    <text evidence="5">Belongs to the WD repeat ASA1 family.</text>
</comment>
<evidence type="ECO:0000256" key="3">
    <source>
        <dbReference type="ARBA" id="ARBA00022853"/>
    </source>
</evidence>
<dbReference type="Proteomes" id="UP000000707">
    <property type="component" value="Unassembled WGS sequence"/>
</dbReference>
<dbReference type="EMBL" id="GL996527">
    <property type="protein sequence ID" value="EGV62446.1"/>
    <property type="molecule type" value="Genomic_DNA"/>
</dbReference>
<sequence length="438" mass="50258">MHNELKSLILKVLASKNTGTLMNQLCSLRGHLNSITTIETRHNLIVSTDDHGWIIVWDFHTHKALYCWKGHDKTVLTTRILDDHHILTHSKDSEIRIWDLSPSQIGKLTSNLPDLTFNELTYLNDETSSLVAKFPLPKFDSIPVNSLNFCNIDYHEGLLITPSTIDSDNFDIYQVDPIDFNISRLIHNCSGFKHYKHHTGYIEEINGTKRDGFGIIMIAKFVNHERFFIGYESGHLLGFRLEFPSSQSNFTSTNTTQSRSIINKEPKISLVYYNEFHVPNPILSIEVLDSTQLLVGSTGKKITVHNIESTDILNDEVREINVKYKGIQSIQVINNLIVTGTWNGVIKIFDTKNDFMLVDKHEIKLPRLNTLTSNHHQNDQLIESSQKFSALRIQHYNSSINSNSKYKNIVLRKKSNKLLVLVGYNNGRLMVFEIDKRE</sequence>
<organism evidence="9">
    <name type="scientific">Candida tenuis (strain ATCC 10573 / BCRC 21748 / CBS 615 / JCM 9827 / NBRC 10315 / NRRL Y-1498 / VKM Y-70)</name>
    <name type="common">Yeast</name>
    <name type="synonym">Yamadazyma tenuis</name>
    <dbReference type="NCBI Taxonomy" id="590646"/>
    <lineage>
        <taxon>Eukaryota</taxon>
        <taxon>Fungi</taxon>
        <taxon>Dikarya</taxon>
        <taxon>Ascomycota</taxon>
        <taxon>Saccharomycotina</taxon>
        <taxon>Pichiomycetes</taxon>
        <taxon>Debaryomycetaceae</taxon>
        <taxon>Yamadazyma</taxon>
    </lineage>
</organism>
<keyword evidence="3" id="KW-0156">Chromatin regulator</keyword>
<gene>
    <name evidence="8" type="ORF">CANTEDRAFT_136384</name>
</gene>
<dbReference type="Gene3D" id="2.130.10.10">
    <property type="entry name" value="YVTN repeat-like/Quinoprotein amine dehydrogenase"/>
    <property type="match status" value="2"/>
</dbReference>
<dbReference type="SUPFAM" id="SSF50978">
    <property type="entry name" value="WD40 repeat-like"/>
    <property type="match status" value="1"/>
</dbReference>
<proteinExistence type="inferred from homology"/>
<evidence type="ECO:0000313" key="8">
    <source>
        <dbReference type="EMBL" id="EGV62446.1"/>
    </source>
</evidence>
<evidence type="ECO:0000256" key="1">
    <source>
        <dbReference type="ARBA" id="ARBA00022574"/>
    </source>
</evidence>
<evidence type="ECO:0000256" key="2">
    <source>
        <dbReference type="ARBA" id="ARBA00022737"/>
    </source>
</evidence>
<dbReference type="InterPro" id="IPR015943">
    <property type="entry name" value="WD40/YVTN_repeat-like_dom_sf"/>
</dbReference>
<accession>G3B927</accession>
<dbReference type="PROSITE" id="PS50082">
    <property type="entry name" value="WD_REPEATS_2"/>
    <property type="match status" value="1"/>
</dbReference>
<name>G3B927_CANTC</name>
<dbReference type="InterPro" id="IPR001680">
    <property type="entry name" value="WD40_rpt"/>
</dbReference>
<dbReference type="eggNOG" id="KOG0322">
    <property type="taxonomic scope" value="Eukaryota"/>
</dbReference>
<keyword evidence="2" id="KW-0677">Repeat</keyword>
<dbReference type="OrthoDB" id="7668193at2759"/>
<evidence type="ECO:0000256" key="6">
    <source>
        <dbReference type="ARBA" id="ARBA00040563"/>
    </source>
</evidence>
<dbReference type="InterPro" id="IPR036322">
    <property type="entry name" value="WD40_repeat_dom_sf"/>
</dbReference>
<dbReference type="SMART" id="SM00320">
    <property type="entry name" value="WD40"/>
    <property type="match status" value="4"/>
</dbReference>
<evidence type="ECO:0000256" key="7">
    <source>
        <dbReference type="PROSITE-ProRule" id="PRU00221"/>
    </source>
</evidence>
<evidence type="ECO:0000313" key="9">
    <source>
        <dbReference type="Proteomes" id="UP000000707"/>
    </source>
</evidence>
<reference evidence="8 9" key="1">
    <citation type="journal article" date="2011" name="Proc. Natl. Acad. Sci. U.S.A.">
        <title>Comparative genomics of xylose-fermenting fungi for enhanced biofuel production.</title>
        <authorList>
            <person name="Wohlbach D.J."/>
            <person name="Kuo A."/>
            <person name="Sato T.K."/>
            <person name="Potts K.M."/>
            <person name="Salamov A.A."/>
            <person name="LaButti K.M."/>
            <person name="Sun H."/>
            <person name="Clum A."/>
            <person name="Pangilinan J.L."/>
            <person name="Lindquist E.A."/>
            <person name="Lucas S."/>
            <person name="Lapidus A."/>
            <person name="Jin M."/>
            <person name="Gunawan C."/>
            <person name="Balan V."/>
            <person name="Dale B.E."/>
            <person name="Jeffries T.W."/>
            <person name="Zinkel R."/>
            <person name="Barry K.W."/>
            <person name="Grigoriev I.V."/>
            <person name="Gasch A.P."/>
        </authorList>
    </citation>
    <scope>NUCLEOTIDE SEQUENCE [LARGE SCALE GENOMIC DNA]</scope>
    <source>
        <strain evidence="9">ATCC 10573 / BCRC 21748 / CBS 615 / JCM 9827 / NBRC 10315 / NRRL Y-1498 / VKM Y-70</strain>
    </source>
</reference>